<dbReference type="Gene3D" id="3.40.1180.10">
    <property type="entry name" value="Decaprenyl diphosphate synthase-like"/>
    <property type="match status" value="1"/>
</dbReference>
<comment type="similarity">
    <text evidence="1 3">Belongs to the UPP synthase family.</text>
</comment>
<dbReference type="GeneID" id="15804445"/>
<keyword evidence="3" id="KW-1133">Transmembrane helix</keyword>
<evidence type="ECO:0000256" key="1">
    <source>
        <dbReference type="ARBA" id="ARBA00005432"/>
    </source>
</evidence>
<keyword evidence="5" id="KW-1185">Reference proteome</keyword>
<organism evidence="4 5">
    <name type="scientific">Theileria equi strain WA</name>
    <dbReference type="NCBI Taxonomy" id="1537102"/>
    <lineage>
        <taxon>Eukaryota</taxon>
        <taxon>Sar</taxon>
        <taxon>Alveolata</taxon>
        <taxon>Apicomplexa</taxon>
        <taxon>Aconoidasida</taxon>
        <taxon>Piroplasmida</taxon>
        <taxon>Theileriidae</taxon>
        <taxon>Theileria</taxon>
    </lineage>
</organism>
<feature type="transmembrane region" description="Helical" evidence="3">
    <location>
        <begin position="7"/>
        <end position="25"/>
    </location>
</feature>
<dbReference type="Pfam" id="PF01255">
    <property type="entry name" value="Prenyltransf"/>
    <property type="match status" value="1"/>
</dbReference>
<dbReference type="GO" id="GO:0005783">
    <property type="term" value="C:endoplasmic reticulum"/>
    <property type="evidence" value="ECO:0007669"/>
    <property type="project" value="TreeGrafter"/>
</dbReference>
<dbReference type="AlphaFoldDB" id="L1LC44"/>
<dbReference type="GO" id="GO:0016094">
    <property type="term" value="P:polyprenol biosynthetic process"/>
    <property type="evidence" value="ECO:0007669"/>
    <property type="project" value="TreeGrafter"/>
</dbReference>
<dbReference type="eggNOG" id="KOG1602">
    <property type="taxonomic scope" value="Eukaryota"/>
</dbReference>
<dbReference type="OrthoDB" id="4173905at2759"/>
<proteinExistence type="inferred from homology"/>
<dbReference type="Proteomes" id="UP000031512">
    <property type="component" value="Unassembled WGS sequence"/>
</dbReference>
<dbReference type="PANTHER" id="PTHR10291">
    <property type="entry name" value="DEHYDRODOLICHYL DIPHOSPHATE SYNTHASE FAMILY MEMBER"/>
    <property type="match status" value="1"/>
</dbReference>
<dbReference type="PANTHER" id="PTHR10291:SF43">
    <property type="entry name" value="DEHYDRODOLICHYL DIPHOSPHATE SYNTHASE COMPLEX SUBUNIT DHDDS"/>
    <property type="match status" value="1"/>
</dbReference>
<dbReference type="InterPro" id="IPR018520">
    <property type="entry name" value="UPP_synth-like_CS"/>
</dbReference>
<evidence type="ECO:0000313" key="5">
    <source>
        <dbReference type="Proteomes" id="UP000031512"/>
    </source>
</evidence>
<dbReference type="STRING" id="1537102.L1LC44"/>
<dbReference type="InterPro" id="IPR001441">
    <property type="entry name" value="UPP_synth-like"/>
</dbReference>
<dbReference type="VEuPathDB" id="PiroplasmaDB:BEWA_013690"/>
<evidence type="ECO:0000313" key="4">
    <source>
        <dbReference type="EMBL" id="EKX72810.1"/>
    </source>
</evidence>
<evidence type="ECO:0000256" key="3">
    <source>
        <dbReference type="RuleBase" id="RU363018"/>
    </source>
</evidence>
<gene>
    <name evidence="4" type="ORF">BEWA_013690</name>
</gene>
<dbReference type="KEGG" id="beq:BEWA_013690"/>
<dbReference type="EC" id="2.5.1.-" evidence="3"/>
<dbReference type="CDD" id="cd00475">
    <property type="entry name" value="Cis_IPPS"/>
    <property type="match status" value="1"/>
</dbReference>
<reference evidence="4 5" key="1">
    <citation type="journal article" date="2012" name="BMC Genomics">
        <title>Comparative genomic analysis and phylogenetic position of Theileria equi.</title>
        <authorList>
            <person name="Kappmeyer L.S."/>
            <person name="Thiagarajan M."/>
            <person name="Herndon D.R."/>
            <person name="Ramsay J.D."/>
            <person name="Caler E."/>
            <person name="Djikeng A."/>
            <person name="Gillespie J.J."/>
            <person name="Lau A.O."/>
            <person name="Roalson E.H."/>
            <person name="Silva J.C."/>
            <person name="Silva M.G."/>
            <person name="Suarez C.E."/>
            <person name="Ueti M.W."/>
            <person name="Nene V.M."/>
            <person name="Mealey R.H."/>
            <person name="Knowles D.P."/>
            <person name="Brayton K.A."/>
        </authorList>
    </citation>
    <scope>NUCLEOTIDE SEQUENCE [LARGE SCALE GENOMIC DNA]</scope>
    <source>
        <strain evidence="4 5">WA</strain>
    </source>
</reference>
<dbReference type="SUPFAM" id="SSF64005">
    <property type="entry name" value="Undecaprenyl diphosphate synthase"/>
    <property type="match status" value="1"/>
</dbReference>
<evidence type="ECO:0000256" key="2">
    <source>
        <dbReference type="ARBA" id="ARBA00022679"/>
    </source>
</evidence>
<comment type="caution">
    <text evidence="3">Lacks conserved residue(s) required for the propagation of feature annotation.</text>
</comment>
<keyword evidence="3" id="KW-0472">Membrane</keyword>
<sequence>MFRLKRCIIWVLGRFICVNHVAVIMDGNRRYAKSKAIKVSGGHAQGFYKLLQMVEICSLFGVSALTVYAFSLLNFRRSKEEICDLINLSIDVLSQNGQLRDFCKDVNCRIRFCGDFSFVGDDIKKMLKDVELKTSQYTGMTLNICLSYGARNEIANALKGKSENFCENLSTSPFGPPEILIRTSGVTRLSDFLIYQASLHLDLFLHG</sequence>
<comment type="caution">
    <text evidence="4">The sequence shown here is derived from an EMBL/GenBank/DDBJ whole genome shotgun (WGS) entry which is preliminary data.</text>
</comment>
<dbReference type="GO" id="GO:0045547">
    <property type="term" value="F:ditrans,polycis-polyprenyl diphosphate synthase [(2E,6E)-farnesyl diphosphate specific] activity"/>
    <property type="evidence" value="ECO:0007669"/>
    <property type="project" value="TreeGrafter"/>
</dbReference>
<dbReference type="NCBIfam" id="TIGR00055">
    <property type="entry name" value="uppS"/>
    <property type="match status" value="1"/>
</dbReference>
<feature type="transmembrane region" description="Helical" evidence="3">
    <location>
        <begin position="50"/>
        <end position="70"/>
    </location>
</feature>
<dbReference type="PROSITE" id="PS01066">
    <property type="entry name" value="UPP_SYNTHASE"/>
    <property type="match status" value="1"/>
</dbReference>
<keyword evidence="3" id="KW-0812">Transmembrane</keyword>
<name>L1LC44_THEEQ</name>
<accession>L1LC44</accession>
<dbReference type="InterPro" id="IPR036424">
    <property type="entry name" value="UPP_synth-like_sf"/>
</dbReference>
<dbReference type="EMBL" id="ACOU01000004">
    <property type="protein sequence ID" value="EKX72810.1"/>
    <property type="molecule type" value="Genomic_DNA"/>
</dbReference>
<protein>
    <recommendedName>
        <fullName evidence="3">Alkyl transferase</fullName>
        <ecNumber evidence="3">2.5.1.-</ecNumber>
    </recommendedName>
</protein>
<dbReference type="RefSeq" id="XP_004832262.1">
    <property type="nucleotide sequence ID" value="XM_004832205.1"/>
</dbReference>
<keyword evidence="2 3" id="KW-0808">Transferase</keyword>